<protein>
    <recommendedName>
        <fullName evidence="2">Restriction alleviation protein</fullName>
    </recommendedName>
</protein>
<accession>A0A6H2A3I8</accession>
<evidence type="ECO:0000313" key="1">
    <source>
        <dbReference type="EMBL" id="QJA54137.1"/>
    </source>
</evidence>
<dbReference type="AlphaFoldDB" id="A0A6H2A3I8"/>
<proteinExistence type="predicted"/>
<gene>
    <name evidence="1" type="ORF">TM448A04414_0005</name>
</gene>
<name>A0A6H2A3I8_9ZZZZ</name>
<evidence type="ECO:0008006" key="2">
    <source>
        <dbReference type="Google" id="ProtNLM"/>
    </source>
</evidence>
<dbReference type="EMBL" id="MT144480">
    <property type="protein sequence ID" value="QJA54137.1"/>
    <property type="molecule type" value="Genomic_DNA"/>
</dbReference>
<sequence>MNDKCPRCGKIMVEKPPTVIYTTNPAQWDSIMWCGCGYSENRGRVWGKTQEQLLQEKWEHINRGRKANE</sequence>
<organism evidence="1">
    <name type="scientific">viral metagenome</name>
    <dbReference type="NCBI Taxonomy" id="1070528"/>
    <lineage>
        <taxon>unclassified sequences</taxon>
        <taxon>metagenomes</taxon>
        <taxon>organismal metagenomes</taxon>
    </lineage>
</organism>
<reference evidence="1" key="1">
    <citation type="submission" date="2020-03" db="EMBL/GenBank/DDBJ databases">
        <title>The deep terrestrial virosphere.</title>
        <authorList>
            <person name="Holmfeldt K."/>
            <person name="Nilsson E."/>
            <person name="Simone D."/>
            <person name="Lopez-Fernandez M."/>
            <person name="Wu X."/>
            <person name="de Brujin I."/>
            <person name="Lundin D."/>
            <person name="Andersson A."/>
            <person name="Bertilsson S."/>
            <person name="Dopson M."/>
        </authorList>
    </citation>
    <scope>NUCLEOTIDE SEQUENCE</scope>
    <source>
        <strain evidence="1">TM448A04414</strain>
    </source>
</reference>